<feature type="non-terminal residue" evidence="1">
    <location>
        <position position="79"/>
    </location>
</feature>
<gene>
    <name evidence="1" type="ORF">S12H4_34210</name>
</gene>
<dbReference type="EMBL" id="BARW01020225">
    <property type="protein sequence ID" value="GAI89421.1"/>
    <property type="molecule type" value="Genomic_DNA"/>
</dbReference>
<evidence type="ECO:0000313" key="1">
    <source>
        <dbReference type="EMBL" id="GAI89421.1"/>
    </source>
</evidence>
<name>X1TDI1_9ZZZZ</name>
<proteinExistence type="predicted"/>
<comment type="caution">
    <text evidence="1">The sequence shown here is derived from an EMBL/GenBank/DDBJ whole genome shotgun (WGS) entry which is preliminary data.</text>
</comment>
<dbReference type="AlphaFoldDB" id="X1TDI1"/>
<accession>X1TDI1</accession>
<protein>
    <submittedName>
        <fullName evidence="1">Uncharacterized protein</fullName>
    </submittedName>
</protein>
<reference evidence="1" key="1">
    <citation type="journal article" date="2014" name="Front. Microbiol.">
        <title>High frequency of phylogenetically diverse reductive dehalogenase-homologous genes in deep subseafloor sedimentary metagenomes.</title>
        <authorList>
            <person name="Kawai M."/>
            <person name="Futagami T."/>
            <person name="Toyoda A."/>
            <person name="Takaki Y."/>
            <person name="Nishi S."/>
            <person name="Hori S."/>
            <person name="Arai W."/>
            <person name="Tsubouchi T."/>
            <person name="Morono Y."/>
            <person name="Uchiyama I."/>
            <person name="Ito T."/>
            <person name="Fujiyama A."/>
            <person name="Inagaki F."/>
            <person name="Takami H."/>
        </authorList>
    </citation>
    <scope>NUCLEOTIDE SEQUENCE</scope>
    <source>
        <strain evidence="1">Expedition CK06-06</strain>
    </source>
</reference>
<organism evidence="1">
    <name type="scientific">marine sediment metagenome</name>
    <dbReference type="NCBI Taxonomy" id="412755"/>
    <lineage>
        <taxon>unclassified sequences</taxon>
        <taxon>metagenomes</taxon>
        <taxon>ecological metagenomes</taxon>
    </lineage>
</organism>
<sequence length="79" mass="8963">MHRSKIEWVLNPDNKTLGWVWNPMTGCRNHVNGLCKGGGFPCYAYRLANGRLKESYLANDNVIMRFSDGYAAIKVKVTD</sequence>